<name>A0A8D1QM83_PIG</name>
<protein>
    <submittedName>
        <fullName evidence="1">Uncharacterized protein</fullName>
    </submittedName>
</protein>
<dbReference type="AlphaFoldDB" id="A0A8D1QM83"/>
<sequence length="141" mass="15593">MIWWPAPPLPFTVNSTLCSVLGLYLWKEELFFTLGLALTWPFILERALRFPSIQPPQSLRKASPCWHLAGAATSPAVSRLEALIRAALEAELLGNCGFQGGPCLGRKRGWRGRDVAKLWVRKEQVLSTRRNPGGRGPADGT</sequence>
<evidence type="ECO:0000313" key="1">
    <source>
        <dbReference type="Ensembl" id="ENSSSCP00055021245.1"/>
    </source>
</evidence>
<accession>A0A8D1QM83</accession>
<proteinExistence type="predicted"/>
<reference evidence="1" key="1">
    <citation type="submission" date="2025-08" db="UniProtKB">
        <authorList>
            <consortium name="Ensembl"/>
        </authorList>
    </citation>
    <scope>IDENTIFICATION</scope>
</reference>
<dbReference type="Ensembl" id="ENSSSCT00055026720.1">
    <property type="protein sequence ID" value="ENSSSCP00055021245.1"/>
    <property type="gene ID" value="ENSSSCG00055013577.1"/>
</dbReference>
<organism evidence="1 2">
    <name type="scientific">Sus scrofa</name>
    <name type="common">Pig</name>
    <dbReference type="NCBI Taxonomy" id="9823"/>
    <lineage>
        <taxon>Eukaryota</taxon>
        <taxon>Metazoa</taxon>
        <taxon>Chordata</taxon>
        <taxon>Craniata</taxon>
        <taxon>Vertebrata</taxon>
        <taxon>Euteleostomi</taxon>
        <taxon>Mammalia</taxon>
        <taxon>Eutheria</taxon>
        <taxon>Laurasiatheria</taxon>
        <taxon>Artiodactyla</taxon>
        <taxon>Suina</taxon>
        <taxon>Suidae</taxon>
        <taxon>Sus</taxon>
    </lineage>
</organism>
<evidence type="ECO:0000313" key="2">
    <source>
        <dbReference type="Proteomes" id="UP000694724"/>
    </source>
</evidence>
<dbReference type="Proteomes" id="UP000694724">
    <property type="component" value="Unplaced"/>
</dbReference>